<evidence type="ECO:0000256" key="3">
    <source>
        <dbReference type="ARBA" id="ARBA00022737"/>
    </source>
</evidence>
<sequence>MIKKANQLSGFTYWVEVSAFRNSPPPCHMDHAQFTTTTATDAAMTLPTSATRTAELAKDRGGMRVAAVASTLWGGLTTSTDRYTVDLVQWQSPNDLPERRLMVQRIIAMTRRHKRRVLLGIDDTWDEKTPSLAKRIELSLYSRAASFEEYKDLNTLRRRLQSLVSLSYHEAASMKACKRSQTDDVAPRSVKQKIGPPAQPTSSSVFLLHNEDLVRHIYGFLDGKDVLRHTAVSKKAYSLLPSCVHTLSLSVDTLARAFELQSTRFLIQLVNLEALDVYSHRKKPCTTDKSHDAESSNVALHAWGCSELDISQTNVGESAVLELATAISRGAGSKLRRLRLVSAFTNTCHRNAIHALCAALQRGGCPRLEDLLLGGNSFSDCGTVDLAALLSEFGALPNLVRLDLRRNFIGESGLKRIMQALGVGAVAKLKYLCMGGNIITDNSVSPVVALLSSTLCPQLRFLGLEDNFISPSGVQSIIDAAVCGGMMPKESGNCKGKRCPDRGEREEGAESRFGY</sequence>
<feature type="region of interest" description="Disordered" evidence="4">
    <location>
        <begin position="491"/>
        <end position="515"/>
    </location>
</feature>
<dbReference type="GO" id="GO:0005096">
    <property type="term" value="F:GTPase activator activity"/>
    <property type="evidence" value="ECO:0007669"/>
    <property type="project" value="UniProtKB-KW"/>
</dbReference>
<proteinExistence type="predicted"/>
<dbReference type="GO" id="GO:0006913">
    <property type="term" value="P:nucleocytoplasmic transport"/>
    <property type="evidence" value="ECO:0007669"/>
    <property type="project" value="TreeGrafter"/>
</dbReference>
<dbReference type="Proteomes" id="UP000469452">
    <property type="component" value="Unassembled WGS sequence"/>
</dbReference>
<keyword evidence="3" id="KW-0677">Repeat</keyword>
<dbReference type="GO" id="GO:0005634">
    <property type="term" value="C:nucleus"/>
    <property type="evidence" value="ECO:0007669"/>
    <property type="project" value="TreeGrafter"/>
</dbReference>
<evidence type="ECO:0000313" key="5">
    <source>
        <dbReference type="EMBL" id="KAF0713892.1"/>
    </source>
</evidence>
<evidence type="ECO:0000256" key="1">
    <source>
        <dbReference type="ARBA" id="ARBA00022468"/>
    </source>
</evidence>
<organism evidence="5 6">
    <name type="scientific">Aphanomyces astaci</name>
    <name type="common">Crayfish plague agent</name>
    <dbReference type="NCBI Taxonomy" id="112090"/>
    <lineage>
        <taxon>Eukaryota</taxon>
        <taxon>Sar</taxon>
        <taxon>Stramenopiles</taxon>
        <taxon>Oomycota</taxon>
        <taxon>Saprolegniomycetes</taxon>
        <taxon>Saprolegniales</taxon>
        <taxon>Verrucalvaceae</taxon>
        <taxon>Aphanomyces</taxon>
    </lineage>
</organism>
<keyword evidence="1" id="KW-0343">GTPase activation</keyword>
<dbReference type="EMBL" id="VJMI01017397">
    <property type="protein sequence ID" value="KAF0713892.1"/>
    <property type="molecule type" value="Genomic_DNA"/>
</dbReference>
<dbReference type="SUPFAM" id="SSF52047">
    <property type="entry name" value="RNI-like"/>
    <property type="match status" value="1"/>
</dbReference>
<dbReference type="VEuPathDB" id="FungiDB:H257_07162"/>
<evidence type="ECO:0008006" key="7">
    <source>
        <dbReference type="Google" id="ProtNLM"/>
    </source>
</evidence>
<dbReference type="GO" id="GO:0048471">
    <property type="term" value="C:perinuclear region of cytoplasm"/>
    <property type="evidence" value="ECO:0007669"/>
    <property type="project" value="TreeGrafter"/>
</dbReference>
<dbReference type="GO" id="GO:0005829">
    <property type="term" value="C:cytosol"/>
    <property type="evidence" value="ECO:0007669"/>
    <property type="project" value="TreeGrafter"/>
</dbReference>
<comment type="caution">
    <text evidence="5">The sequence shown here is derived from an EMBL/GenBank/DDBJ whole genome shotgun (WGS) entry which is preliminary data.</text>
</comment>
<dbReference type="GO" id="GO:0031267">
    <property type="term" value="F:small GTPase binding"/>
    <property type="evidence" value="ECO:0007669"/>
    <property type="project" value="TreeGrafter"/>
</dbReference>
<reference evidence="5 6" key="1">
    <citation type="submission" date="2019-06" db="EMBL/GenBank/DDBJ databases">
        <title>Genomics analysis of Aphanomyces spp. identifies a new class of oomycete effector associated with host adaptation.</title>
        <authorList>
            <person name="Gaulin E."/>
        </authorList>
    </citation>
    <scope>NUCLEOTIDE SEQUENCE [LARGE SCALE GENOMIC DNA]</scope>
    <source>
        <strain evidence="5 6">E</strain>
    </source>
</reference>
<accession>A0A6A4ZHD6</accession>
<dbReference type="InterPro" id="IPR027038">
    <property type="entry name" value="RanGap"/>
</dbReference>
<keyword evidence="2" id="KW-0433">Leucine-rich repeat</keyword>
<gene>
    <name evidence="5" type="ORF">AaE_011681</name>
</gene>
<evidence type="ECO:0000313" key="6">
    <source>
        <dbReference type="Proteomes" id="UP000469452"/>
    </source>
</evidence>
<dbReference type="Gene3D" id="3.80.10.10">
    <property type="entry name" value="Ribonuclease Inhibitor"/>
    <property type="match status" value="1"/>
</dbReference>
<evidence type="ECO:0000256" key="2">
    <source>
        <dbReference type="ARBA" id="ARBA00022614"/>
    </source>
</evidence>
<feature type="non-terminal residue" evidence="5">
    <location>
        <position position="515"/>
    </location>
</feature>
<dbReference type="PANTHER" id="PTHR24113:SF12">
    <property type="entry name" value="RAN GTPASE-ACTIVATING PROTEIN 1"/>
    <property type="match status" value="1"/>
</dbReference>
<name>A0A6A4ZHD6_APHAT</name>
<evidence type="ECO:0000256" key="4">
    <source>
        <dbReference type="SAM" id="MobiDB-lite"/>
    </source>
</evidence>
<protein>
    <recommendedName>
        <fullName evidence="7">F-box domain-containing protein</fullName>
    </recommendedName>
</protein>
<feature type="compositionally biased region" description="Basic and acidic residues" evidence="4">
    <location>
        <begin position="498"/>
        <end position="515"/>
    </location>
</feature>
<dbReference type="InterPro" id="IPR032675">
    <property type="entry name" value="LRR_dom_sf"/>
</dbReference>
<dbReference type="PANTHER" id="PTHR24113">
    <property type="entry name" value="RAN GTPASE-ACTIVATING PROTEIN 1"/>
    <property type="match status" value="1"/>
</dbReference>
<dbReference type="AlphaFoldDB" id="A0A6A4ZHD6"/>
<dbReference type="SMART" id="SM00368">
    <property type="entry name" value="LRR_RI"/>
    <property type="match status" value="4"/>
</dbReference>